<evidence type="ECO:0000259" key="11">
    <source>
        <dbReference type="SMART" id="SM00836"/>
    </source>
</evidence>
<dbReference type="Proteomes" id="UP000193804">
    <property type="component" value="Unassembled WGS sequence"/>
</dbReference>
<dbReference type="Gene3D" id="3.30.1360.70">
    <property type="entry name" value="Arginyl tRNA synthetase N-terminal domain"/>
    <property type="match status" value="1"/>
</dbReference>
<dbReference type="SMART" id="SM01016">
    <property type="entry name" value="Arg_tRNA_synt_N"/>
    <property type="match status" value="1"/>
</dbReference>
<dbReference type="STRING" id="1028.SAMN05661096_03281"/>
<comment type="similarity">
    <text evidence="1 9 10">Belongs to the class-I aminoacyl-tRNA synthetase family.</text>
</comment>
<evidence type="ECO:0000256" key="4">
    <source>
        <dbReference type="ARBA" id="ARBA00022741"/>
    </source>
</evidence>
<dbReference type="InterPro" id="IPR001412">
    <property type="entry name" value="aa-tRNA-synth_I_CS"/>
</dbReference>
<keyword evidence="14" id="KW-1185">Reference proteome</keyword>
<comment type="subcellular location">
    <subcellularLocation>
        <location evidence="9">Cytoplasm</location>
    </subcellularLocation>
</comment>
<dbReference type="GO" id="GO:0005737">
    <property type="term" value="C:cytoplasm"/>
    <property type="evidence" value="ECO:0007669"/>
    <property type="project" value="UniProtKB-SubCell"/>
</dbReference>
<dbReference type="AlphaFoldDB" id="A0A1X7KXW9"/>
<gene>
    <name evidence="9" type="primary">argS</name>
    <name evidence="13" type="ORF">SAMN05661096_03281</name>
</gene>
<dbReference type="SUPFAM" id="SSF47323">
    <property type="entry name" value="Anticodon-binding domain of a subclass of class I aminoacyl-tRNA synthetases"/>
    <property type="match status" value="1"/>
</dbReference>
<evidence type="ECO:0000256" key="9">
    <source>
        <dbReference type="HAMAP-Rule" id="MF_00123"/>
    </source>
</evidence>
<feature type="domain" description="DALR anticodon binding" evidence="11">
    <location>
        <begin position="478"/>
        <end position="596"/>
    </location>
</feature>
<organism evidence="13 14">
    <name type="scientific">Marivirga sericea</name>
    <dbReference type="NCBI Taxonomy" id="1028"/>
    <lineage>
        <taxon>Bacteria</taxon>
        <taxon>Pseudomonadati</taxon>
        <taxon>Bacteroidota</taxon>
        <taxon>Cytophagia</taxon>
        <taxon>Cytophagales</taxon>
        <taxon>Marivirgaceae</taxon>
        <taxon>Marivirga</taxon>
    </lineage>
</organism>
<evidence type="ECO:0000259" key="12">
    <source>
        <dbReference type="SMART" id="SM01016"/>
    </source>
</evidence>
<dbReference type="FunFam" id="3.40.50.620:FF:000125">
    <property type="entry name" value="Arginine--tRNA ligase"/>
    <property type="match status" value="1"/>
</dbReference>
<feature type="short sequence motif" description="'HIGH' region" evidence="9">
    <location>
        <begin position="124"/>
        <end position="134"/>
    </location>
</feature>
<keyword evidence="6 9" id="KW-0648">Protein biosynthesis</keyword>
<evidence type="ECO:0000256" key="3">
    <source>
        <dbReference type="ARBA" id="ARBA00022598"/>
    </source>
</evidence>
<dbReference type="InterPro" id="IPR035684">
    <property type="entry name" value="ArgRS_core"/>
</dbReference>
<comment type="subunit">
    <text evidence="9">Monomer.</text>
</comment>
<evidence type="ECO:0000256" key="8">
    <source>
        <dbReference type="ARBA" id="ARBA00049339"/>
    </source>
</evidence>
<dbReference type="SUPFAM" id="SSF55190">
    <property type="entry name" value="Arginyl-tRNA synthetase (ArgRS), N-terminal 'additional' domain"/>
    <property type="match status" value="1"/>
</dbReference>
<dbReference type="SMART" id="SM00836">
    <property type="entry name" value="DALR_1"/>
    <property type="match status" value="1"/>
</dbReference>
<comment type="catalytic activity">
    <reaction evidence="8 9">
        <text>tRNA(Arg) + L-arginine + ATP = L-arginyl-tRNA(Arg) + AMP + diphosphate</text>
        <dbReference type="Rhea" id="RHEA:20301"/>
        <dbReference type="Rhea" id="RHEA-COMP:9658"/>
        <dbReference type="Rhea" id="RHEA-COMP:9673"/>
        <dbReference type="ChEBI" id="CHEBI:30616"/>
        <dbReference type="ChEBI" id="CHEBI:32682"/>
        <dbReference type="ChEBI" id="CHEBI:33019"/>
        <dbReference type="ChEBI" id="CHEBI:78442"/>
        <dbReference type="ChEBI" id="CHEBI:78513"/>
        <dbReference type="ChEBI" id="CHEBI:456215"/>
        <dbReference type="EC" id="6.1.1.19"/>
    </reaction>
</comment>
<dbReference type="InterPro" id="IPR036695">
    <property type="entry name" value="Arg-tRNA-synth_N_sf"/>
</dbReference>
<evidence type="ECO:0000256" key="1">
    <source>
        <dbReference type="ARBA" id="ARBA00005594"/>
    </source>
</evidence>
<dbReference type="Gene3D" id="3.40.50.620">
    <property type="entry name" value="HUPs"/>
    <property type="match status" value="1"/>
</dbReference>
<reference evidence="14" key="1">
    <citation type="submission" date="2017-04" db="EMBL/GenBank/DDBJ databases">
        <authorList>
            <person name="Varghese N."/>
            <person name="Submissions S."/>
        </authorList>
    </citation>
    <scope>NUCLEOTIDE SEQUENCE [LARGE SCALE GENOMIC DNA]</scope>
    <source>
        <strain evidence="14">DSM 4125</strain>
    </source>
</reference>
<dbReference type="EMBL" id="FXAW01000007">
    <property type="protein sequence ID" value="SMG46478.1"/>
    <property type="molecule type" value="Genomic_DNA"/>
</dbReference>
<evidence type="ECO:0000313" key="14">
    <source>
        <dbReference type="Proteomes" id="UP000193804"/>
    </source>
</evidence>
<dbReference type="GO" id="GO:0006420">
    <property type="term" value="P:arginyl-tRNA aminoacylation"/>
    <property type="evidence" value="ECO:0007669"/>
    <property type="project" value="UniProtKB-UniRule"/>
</dbReference>
<dbReference type="InterPro" id="IPR008909">
    <property type="entry name" value="DALR_anticod-bd"/>
</dbReference>
<proteinExistence type="inferred from homology"/>
<dbReference type="InterPro" id="IPR014729">
    <property type="entry name" value="Rossmann-like_a/b/a_fold"/>
</dbReference>
<dbReference type="SUPFAM" id="SSF52374">
    <property type="entry name" value="Nucleotidylyl transferase"/>
    <property type="match status" value="1"/>
</dbReference>
<dbReference type="Pfam" id="PF00750">
    <property type="entry name" value="tRNA-synt_1d"/>
    <property type="match status" value="1"/>
</dbReference>
<accession>A0A1X7KXW9</accession>
<dbReference type="PANTHER" id="PTHR11956">
    <property type="entry name" value="ARGINYL-TRNA SYNTHETASE"/>
    <property type="match status" value="1"/>
</dbReference>
<sequence>MLNLTEELKALSLKAFKALFDQDLDESHIQIQPTRKEFEGSHTLVCFPLGRFSKLSPEQTAKAIGEFMQENSALVSGFNVVKGFLNIVFADKVWLQIASDILTTPNFGYKAETGREVMVEYSSPNTNKPLHLGHLRNNFLGYSVAQILKANGNKVHKVQIINDRGIHICKSMVAWQKFGEGETPDSSGLKGDKLVGKYYVIFDQKYKGQIAELIEAGKTKEEAEKEAPIIKEAQDMLLKWELKDPETYALWEKMNGWVYKGFENTYKTMGVDFDKLYYESQTFSLGKEEVLRAVEEGLAYKKEDGSVWIDLTEDGLDEKLLLRKDGTSVYMTQDIGTAILRYRDFPKIEQQIYTVGNEQEYHFKVLFIILAKLGYKWAENCYHLSYGMVDLPTGKMKSREGTVVDADDLMEDMFATAKSRTDELGKIDGFNEAEAQELYRQLGLGALKYYLLKVDPVKRMMFNPEESIDFQGNTGPFIQYVHARICAILRKAEQLGIEPKVSDTLSSLEPTEGNVLQLIVDFPSKIEEAAREYAPSIIANYVYEVAKAYNKFYSEVSIFNESDQDALAFRIGFSRIVAETIEKSMNLLGAEAPTKM</sequence>
<dbReference type="GO" id="GO:0004814">
    <property type="term" value="F:arginine-tRNA ligase activity"/>
    <property type="evidence" value="ECO:0007669"/>
    <property type="project" value="UniProtKB-UniRule"/>
</dbReference>
<evidence type="ECO:0000256" key="6">
    <source>
        <dbReference type="ARBA" id="ARBA00022917"/>
    </source>
</evidence>
<dbReference type="PANTHER" id="PTHR11956:SF5">
    <property type="entry name" value="ARGININE--TRNA LIGASE, CYTOPLASMIC"/>
    <property type="match status" value="1"/>
</dbReference>
<dbReference type="GO" id="GO:0005524">
    <property type="term" value="F:ATP binding"/>
    <property type="evidence" value="ECO:0007669"/>
    <property type="project" value="UniProtKB-UniRule"/>
</dbReference>
<name>A0A1X7KXW9_9BACT</name>
<evidence type="ECO:0000256" key="2">
    <source>
        <dbReference type="ARBA" id="ARBA00022490"/>
    </source>
</evidence>
<dbReference type="RefSeq" id="WP_085518415.1">
    <property type="nucleotide sequence ID" value="NZ_FXAW01000007.1"/>
</dbReference>
<evidence type="ECO:0000256" key="5">
    <source>
        <dbReference type="ARBA" id="ARBA00022840"/>
    </source>
</evidence>
<dbReference type="PRINTS" id="PR01038">
    <property type="entry name" value="TRNASYNTHARG"/>
</dbReference>
<keyword evidence="5 9" id="KW-0067">ATP-binding</keyword>
<dbReference type="PROSITE" id="PS00178">
    <property type="entry name" value="AA_TRNA_LIGASE_I"/>
    <property type="match status" value="1"/>
</dbReference>
<dbReference type="InterPro" id="IPR009080">
    <property type="entry name" value="tRNAsynth_Ia_anticodon-bd"/>
</dbReference>
<keyword evidence="3 9" id="KW-0436">Ligase</keyword>
<evidence type="ECO:0000256" key="10">
    <source>
        <dbReference type="RuleBase" id="RU363038"/>
    </source>
</evidence>
<feature type="domain" description="Arginyl tRNA synthetase N-terminal" evidence="12">
    <location>
        <begin position="6"/>
        <end position="89"/>
    </location>
</feature>
<evidence type="ECO:0000313" key="13">
    <source>
        <dbReference type="EMBL" id="SMG46478.1"/>
    </source>
</evidence>
<dbReference type="EC" id="6.1.1.19" evidence="9"/>
<protein>
    <recommendedName>
        <fullName evidence="9">Arginine--tRNA ligase</fullName>
        <ecNumber evidence="9">6.1.1.19</ecNumber>
    </recommendedName>
    <alternativeName>
        <fullName evidence="9">Arginyl-tRNA synthetase</fullName>
        <shortName evidence="9">ArgRS</shortName>
    </alternativeName>
</protein>
<keyword evidence="7 9" id="KW-0030">Aminoacyl-tRNA synthetase</keyword>
<dbReference type="InterPro" id="IPR005148">
    <property type="entry name" value="Arg-tRNA-synth_N"/>
</dbReference>
<evidence type="ECO:0000256" key="7">
    <source>
        <dbReference type="ARBA" id="ARBA00023146"/>
    </source>
</evidence>
<dbReference type="Gene3D" id="1.10.730.10">
    <property type="entry name" value="Isoleucyl-tRNA Synthetase, Domain 1"/>
    <property type="match status" value="1"/>
</dbReference>
<dbReference type="InterPro" id="IPR001278">
    <property type="entry name" value="Arg-tRNA-ligase"/>
</dbReference>
<dbReference type="Pfam" id="PF05746">
    <property type="entry name" value="DALR_1"/>
    <property type="match status" value="1"/>
</dbReference>
<dbReference type="OrthoDB" id="9805987at2"/>
<keyword evidence="4 9" id="KW-0547">Nucleotide-binding</keyword>
<dbReference type="NCBIfam" id="TIGR00456">
    <property type="entry name" value="argS"/>
    <property type="match status" value="1"/>
</dbReference>
<keyword evidence="2 9" id="KW-0963">Cytoplasm</keyword>
<dbReference type="HAMAP" id="MF_00123">
    <property type="entry name" value="Arg_tRNA_synth"/>
    <property type="match status" value="1"/>
</dbReference>